<dbReference type="Proteomes" id="UP000033491">
    <property type="component" value="Unassembled WGS sequence"/>
</dbReference>
<organism evidence="1 2">
    <name type="scientific">Levilactobacillus spicheri</name>
    <dbReference type="NCBI Taxonomy" id="216463"/>
    <lineage>
        <taxon>Bacteria</taxon>
        <taxon>Bacillati</taxon>
        <taxon>Bacillota</taxon>
        <taxon>Bacilli</taxon>
        <taxon>Lactobacillales</taxon>
        <taxon>Lactobacillaceae</taxon>
        <taxon>Levilactobacillus</taxon>
    </lineage>
</organism>
<evidence type="ECO:0000313" key="1">
    <source>
        <dbReference type="EMBL" id="KJW13227.1"/>
    </source>
</evidence>
<dbReference type="AlphaFoldDB" id="A0A0F3RWQ4"/>
<protein>
    <submittedName>
        <fullName evidence="1">Uncharacterized protein</fullName>
    </submittedName>
</protein>
<gene>
    <name evidence="1" type="ORF">VC81_04290</name>
</gene>
<reference evidence="1 2" key="1">
    <citation type="submission" date="2015-03" db="EMBL/GenBank/DDBJ databases">
        <authorList>
            <person name="Zheng J."/>
            <person name="Ganezle M."/>
        </authorList>
    </citation>
    <scope>NUCLEOTIDE SEQUENCE [LARGE SCALE GENOMIC DNA]</scope>
    <source>
        <strain evidence="1 2">LP38</strain>
    </source>
</reference>
<dbReference type="EMBL" id="JZCR01000009">
    <property type="protein sequence ID" value="KJW13227.1"/>
    <property type="molecule type" value="Genomic_DNA"/>
</dbReference>
<evidence type="ECO:0000313" key="2">
    <source>
        <dbReference type="Proteomes" id="UP000033491"/>
    </source>
</evidence>
<accession>A0A0F3RWQ4</accession>
<name>A0A0F3RWQ4_9LACO</name>
<proteinExistence type="predicted"/>
<sequence length="114" mass="12759">MLLVGYYSSDHPFQQNFRLVALVEQYCPRLQWLLGDYPLLVTTSSPDLGDFQTVLAGIPSPVAYLPNDRQDWLAELVTALVELTIGDCQQLRSSLVAGRPVWSQEWLLAGLPDP</sequence>
<comment type="caution">
    <text evidence="1">The sequence shown here is derived from an EMBL/GenBank/DDBJ whole genome shotgun (WGS) entry which is preliminary data.</text>
</comment>